<dbReference type="Pfam" id="PF13610">
    <property type="entry name" value="DDE_Tnp_IS240"/>
    <property type="match status" value="1"/>
</dbReference>
<name>A0A936ZCN7_9HYPH</name>
<reference evidence="5" key="1">
    <citation type="submission" date="2021-01" db="EMBL/GenBank/DDBJ databases">
        <title>Microvirga sp.</title>
        <authorList>
            <person name="Kim M.K."/>
        </authorList>
    </citation>
    <scope>NUCLEOTIDE SEQUENCE</scope>
    <source>
        <strain evidence="5">5420S-16</strain>
    </source>
</reference>
<comment type="caution">
    <text evidence="5">The sequence shown here is derived from an EMBL/GenBank/DDBJ whole genome shotgun (WGS) entry which is preliminary data.</text>
</comment>
<dbReference type="AlphaFoldDB" id="A0A936ZCN7"/>
<dbReference type="GO" id="GO:0032196">
    <property type="term" value="P:transposition"/>
    <property type="evidence" value="ECO:0007669"/>
    <property type="project" value="UniProtKB-KW"/>
</dbReference>
<evidence type="ECO:0000313" key="5">
    <source>
        <dbReference type="EMBL" id="MBL0408426.1"/>
    </source>
</evidence>
<dbReference type="InterPro" id="IPR052183">
    <property type="entry name" value="IS_Transposase"/>
</dbReference>
<protein>
    <submittedName>
        <fullName evidence="5">IS6 family transposase</fullName>
    </submittedName>
</protein>
<dbReference type="GO" id="GO:0003677">
    <property type="term" value="F:DNA binding"/>
    <property type="evidence" value="ECO:0007669"/>
    <property type="project" value="UniProtKB-KW"/>
</dbReference>
<evidence type="ECO:0000256" key="2">
    <source>
        <dbReference type="ARBA" id="ARBA00023125"/>
    </source>
</evidence>
<dbReference type="RefSeq" id="WP_202066328.1">
    <property type="nucleotide sequence ID" value="NZ_JAEQMY010000215.1"/>
</dbReference>
<keyword evidence="3" id="KW-0233">DNA recombination</keyword>
<dbReference type="InterPro" id="IPR032874">
    <property type="entry name" value="DDE_dom"/>
</dbReference>
<dbReference type="EMBL" id="JAEQMY010000215">
    <property type="protein sequence ID" value="MBL0408426.1"/>
    <property type="molecule type" value="Genomic_DNA"/>
</dbReference>
<sequence>MRSTRAPRYARHRFPAEVISHAVWLYFRFPLSLRMVEEMLAARGILVSHETVRQWALKFGQSFANQIRRRLLASCDKWHLDEVVISISGKKHWLWRAVDQHGAVLDILVQSRRNAKAAKRLLRKLLKKQGAVPRVMITDKLASYGIAKRQLMPGVEHRQHRDLNNRAENSHQPTRRRERIMKRFKSAGQAQRFFSVHDQVANFFRRPANTSAAGHRMSRGQAFRVWAEVSGVLMGR</sequence>
<dbReference type="PANTHER" id="PTHR35528:SF3">
    <property type="entry name" value="BLL1675 PROTEIN"/>
    <property type="match status" value="1"/>
</dbReference>
<dbReference type="GO" id="GO:0006310">
    <property type="term" value="P:DNA recombination"/>
    <property type="evidence" value="ECO:0007669"/>
    <property type="project" value="UniProtKB-KW"/>
</dbReference>
<accession>A0A936ZCN7</accession>
<organism evidence="5 6">
    <name type="scientific">Microvirga aerilata</name>
    <dbReference type="NCBI Taxonomy" id="670292"/>
    <lineage>
        <taxon>Bacteria</taxon>
        <taxon>Pseudomonadati</taxon>
        <taxon>Pseudomonadota</taxon>
        <taxon>Alphaproteobacteria</taxon>
        <taxon>Hyphomicrobiales</taxon>
        <taxon>Methylobacteriaceae</taxon>
        <taxon>Microvirga</taxon>
    </lineage>
</organism>
<proteinExistence type="predicted"/>
<keyword evidence="1" id="KW-0815">Transposition</keyword>
<evidence type="ECO:0000259" key="4">
    <source>
        <dbReference type="Pfam" id="PF13610"/>
    </source>
</evidence>
<dbReference type="PANTHER" id="PTHR35528">
    <property type="entry name" value="BLL1675 PROTEIN"/>
    <property type="match status" value="1"/>
</dbReference>
<dbReference type="InterPro" id="IPR047930">
    <property type="entry name" value="Transpos_IS6"/>
</dbReference>
<dbReference type="Proteomes" id="UP000605848">
    <property type="component" value="Unassembled WGS sequence"/>
</dbReference>
<evidence type="ECO:0000313" key="6">
    <source>
        <dbReference type="Proteomes" id="UP000605848"/>
    </source>
</evidence>
<dbReference type="NCBIfam" id="NF033587">
    <property type="entry name" value="transpos_IS6"/>
    <property type="match status" value="1"/>
</dbReference>
<feature type="domain" description="DDE" evidence="4">
    <location>
        <begin position="77"/>
        <end position="205"/>
    </location>
</feature>
<gene>
    <name evidence="5" type="ORF">JKG68_31660</name>
</gene>
<keyword evidence="6" id="KW-1185">Reference proteome</keyword>
<keyword evidence="2" id="KW-0238">DNA-binding</keyword>
<evidence type="ECO:0000256" key="3">
    <source>
        <dbReference type="ARBA" id="ARBA00023172"/>
    </source>
</evidence>
<evidence type="ECO:0000256" key="1">
    <source>
        <dbReference type="ARBA" id="ARBA00022578"/>
    </source>
</evidence>